<dbReference type="EMBL" id="CAACVG010006764">
    <property type="protein sequence ID" value="VEN41524.1"/>
    <property type="molecule type" value="Genomic_DNA"/>
</dbReference>
<dbReference type="AlphaFoldDB" id="A0A653C0W8"/>
<accession>A0A653C0W8</accession>
<sequence length="442" mass="50106">MTASRIIRGTRAKIVLYVCGIFIITAIIACYNNTLSQLEDVRRANELCHQQEENLSTQLQVISDYKVRIEKSLKAEKADHQQTKIALENQLNEERTKNEKSFGDVKIKFSSLQQHYNILQTEHDDYKEECSKTQKKQQENINHLQSKIEELTEELKKVKASKESLKTEYIELQVQKENLDKQLRQSSSNKNENESQILHLTKENEDLKLELQQLKEKCSIQDTLQIPAEMGDMPSSKPKMSSAADNNNFLDKNNFLKQPSSSQANNVVSSKSTTKSGFQPSFGALGNARPLLLPTVTPSSSKPSTPDNKKLPQGVVAFPDKKSEEPQIEINNNRYQNVNDQAAGDKRQGKDEVEDGAHEVFDPPQNHQLEGIGFGEVGENQIPNKEDVNKLQAALGAEKKDKKSQDNDQQDYKELQLENEEDDDAEGYEDHLARQKDPAVRN</sequence>
<protein>
    <recommendedName>
        <fullName evidence="6">Golgi integral membrane protein 4</fullName>
    </recommendedName>
</protein>
<feature type="compositionally biased region" description="Polar residues" evidence="2">
    <location>
        <begin position="329"/>
        <end position="340"/>
    </location>
</feature>
<feature type="compositionally biased region" description="Basic and acidic residues" evidence="2">
    <location>
        <begin position="343"/>
        <end position="361"/>
    </location>
</feature>
<keyword evidence="3" id="KW-1133">Transmembrane helix</keyword>
<feature type="compositionally biased region" description="Basic and acidic residues" evidence="2">
    <location>
        <begin position="428"/>
        <end position="442"/>
    </location>
</feature>
<feature type="region of interest" description="Disordered" evidence="2">
    <location>
        <begin position="255"/>
        <end position="442"/>
    </location>
</feature>
<feature type="compositionally biased region" description="Polar residues" evidence="2">
    <location>
        <begin position="258"/>
        <end position="279"/>
    </location>
</feature>
<gene>
    <name evidence="4" type="ORF">CALMAC_LOCUS5315</name>
</gene>
<organism evidence="4 5">
    <name type="scientific">Callosobruchus maculatus</name>
    <name type="common">Southern cowpea weevil</name>
    <name type="synonym">Pulse bruchid</name>
    <dbReference type="NCBI Taxonomy" id="64391"/>
    <lineage>
        <taxon>Eukaryota</taxon>
        <taxon>Metazoa</taxon>
        <taxon>Ecdysozoa</taxon>
        <taxon>Arthropoda</taxon>
        <taxon>Hexapoda</taxon>
        <taxon>Insecta</taxon>
        <taxon>Pterygota</taxon>
        <taxon>Neoptera</taxon>
        <taxon>Endopterygota</taxon>
        <taxon>Coleoptera</taxon>
        <taxon>Polyphaga</taxon>
        <taxon>Cucujiformia</taxon>
        <taxon>Chrysomeloidea</taxon>
        <taxon>Chrysomelidae</taxon>
        <taxon>Bruchinae</taxon>
        <taxon>Bruchini</taxon>
        <taxon>Callosobruchus</taxon>
    </lineage>
</organism>
<proteinExistence type="predicted"/>
<evidence type="ECO:0000256" key="1">
    <source>
        <dbReference type="SAM" id="Coils"/>
    </source>
</evidence>
<evidence type="ECO:0000313" key="5">
    <source>
        <dbReference type="Proteomes" id="UP000410492"/>
    </source>
</evidence>
<keyword evidence="3" id="KW-0812">Transmembrane</keyword>
<keyword evidence="5" id="KW-1185">Reference proteome</keyword>
<evidence type="ECO:0000256" key="3">
    <source>
        <dbReference type="SAM" id="Phobius"/>
    </source>
</evidence>
<keyword evidence="3" id="KW-0472">Membrane</keyword>
<evidence type="ECO:0000256" key="2">
    <source>
        <dbReference type="SAM" id="MobiDB-lite"/>
    </source>
</evidence>
<reference evidence="4 5" key="1">
    <citation type="submission" date="2019-01" db="EMBL/GenBank/DDBJ databases">
        <authorList>
            <person name="Sayadi A."/>
        </authorList>
    </citation>
    <scope>NUCLEOTIDE SEQUENCE [LARGE SCALE GENOMIC DNA]</scope>
</reference>
<evidence type="ECO:0008006" key="6">
    <source>
        <dbReference type="Google" id="ProtNLM"/>
    </source>
</evidence>
<dbReference type="PROSITE" id="PS51257">
    <property type="entry name" value="PROKAR_LIPOPROTEIN"/>
    <property type="match status" value="1"/>
</dbReference>
<feature type="coiled-coil region" evidence="1">
    <location>
        <begin position="70"/>
        <end position="224"/>
    </location>
</feature>
<evidence type="ECO:0000313" key="4">
    <source>
        <dbReference type="EMBL" id="VEN41524.1"/>
    </source>
</evidence>
<feature type="transmembrane region" description="Helical" evidence="3">
    <location>
        <begin position="14"/>
        <end position="34"/>
    </location>
</feature>
<keyword evidence="1" id="KW-0175">Coiled coil</keyword>
<dbReference type="Proteomes" id="UP000410492">
    <property type="component" value="Unassembled WGS sequence"/>
</dbReference>
<feature type="compositionally biased region" description="Basic and acidic residues" evidence="2">
    <location>
        <begin position="397"/>
        <end position="416"/>
    </location>
</feature>
<dbReference type="OrthoDB" id="6288648at2759"/>
<feature type="compositionally biased region" description="Acidic residues" evidence="2">
    <location>
        <begin position="417"/>
        <end position="427"/>
    </location>
</feature>
<feature type="compositionally biased region" description="Low complexity" evidence="2">
    <location>
        <begin position="290"/>
        <end position="306"/>
    </location>
</feature>
<name>A0A653C0W8_CALMS</name>